<gene>
    <name evidence="8" type="ORF">SAMN04489708_10685</name>
</gene>
<evidence type="ECO:0000259" key="7">
    <source>
        <dbReference type="Pfam" id="PF06271"/>
    </source>
</evidence>
<dbReference type="EMBL" id="FNJL01000006">
    <property type="protein sequence ID" value="SDP02543.1"/>
    <property type="molecule type" value="Genomic_DNA"/>
</dbReference>
<dbReference type="Proteomes" id="UP000199317">
    <property type="component" value="Unassembled WGS sequence"/>
</dbReference>
<dbReference type="OrthoDB" id="5298807at2"/>
<evidence type="ECO:0000313" key="9">
    <source>
        <dbReference type="Proteomes" id="UP000199317"/>
    </source>
</evidence>
<evidence type="ECO:0000256" key="4">
    <source>
        <dbReference type="ARBA" id="ARBA00022989"/>
    </source>
</evidence>
<dbReference type="Pfam" id="PF06271">
    <property type="entry name" value="RDD"/>
    <property type="match status" value="1"/>
</dbReference>
<dbReference type="InterPro" id="IPR051791">
    <property type="entry name" value="Pra-immunoreactive"/>
</dbReference>
<keyword evidence="5 6" id="KW-0472">Membrane</keyword>
<accession>A0A1H0PC07</accession>
<protein>
    <submittedName>
        <fullName evidence="8">Uncharacterized membrane protein YckC, RDD family</fullName>
    </submittedName>
</protein>
<organism evidence="8 9">
    <name type="scientific">Paracidovorax cattleyae</name>
    <dbReference type="NCBI Taxonomy" id="80868"/>
    <lineage>
        <taxon>Bacteria</taxon>
        <taxon>Pseudomonadati</taxon>
        <taxon>Pseudomonadota</taxon>
        <taxon>Betaproteobacteria</taxon>
        <taxon>Burkholderiales</taxon>
        <taxon>Comamonadaceae</taxon>
        <taxon>Paracidovorax</taxon>
    </lineage>
</organism>
<evidence type="ECO:0000256" key="3">
    <source>
        <dbReference type="ARBA" id="ARBA00022692"/>
    </source>
</evidence>
<evidence type="ECO:0000256" key="1">
    <source>
        <dbReference type="ARBA" id="ARBA00004651"/>
    </source>
</evidence>
<dbReference type="GO" id="GO:0005886">
    <property type="term" value="C:plasma membrane"/>
    <property type="evidence" value="ECO:0007669"/>
    <property type="project" value="UniProtKB-SubCell"/>
</dbReference>
<proteinExistence type="predicted"/>
<name>A0A1H0PC07_9BURK</name>
<dbReference type="RefSeq" id="WP_092833011.1">
    <property type="nucleotide sequence ID" value="NZ_CP028290.1"/>
</dbReference>
<feature type="transmembrane region" description="Helical" evidence="6">
    <location>
        <begin position="23"/>
        <end position="48"/>
    </location>
</feature>
<evidence type="ECO:0000256" key="6">
    <source>
        <dbReference type="SAM" id="Phobius"/>
    </source>
</evidence>
<dbReference type="PANTHER" id="PTHR36115:SF4">
    <property type="entry name" value="MEMBRANE PROTEIN"/>
    <property type="match status" value="1"/>
</dbReference>
<dbReference type="InterPro" id="IPR010432">
    <property type="entry name" value="RDD"/>
</dbReference>
<reference evidence="9" key="1">
    <citation type="submission" date="2016-10" db="EMBL/GenBank/DDBJ databases">
        <authorList>
            <person name="Varghese N."/>
            <person name="Submissions S."/>
        </authorList>
    </citation>
    <scope>NUCLEOTIDE SEQUENCE [LARGE SCALE GENOMIC DNA]</scope>
    <source>
        <strain evidence="9">DSM 17101</strain>
    </source>
</reference>
<feature type="transmembrane region" description="Helical" evidence="6">
    <location>
        <begin position="60"/>
        <end position="84"/>
    </location>
</feature>
<feature type="domain" description="RDD" evidence="7">
    <location>
        <begin position="20"/>
        <end position="148"/>
    </location>
</feature>
<keyword evidence="2" id="KW-1003">Cell membrane</keyword>
<keyword evidence="3 6" id="KW-0812">Transmembrane</keyword>
<evidence type="ECO:0000313" key="8">
    <source>
        <dbReference type="EMBL" id="SDP02543.1"/>
    </source>
</evidence>
<dbReference type="AlphaFoldDB" id="A0A1H0PC07"/>
<evidence type="ECO:0000256" key="5">
    <source>
        <dbReference type="ARBA" id="ARBA00023136"/>
    </source>
</evidence>
<sequence length="169" mass="18899">MTLPASAPPDDRDDPSDLEYVGFWARLGATLLDTVLLLVVTVPLLAAVYGWDYFKQTERLVAGPADFLISWVLPAVVVLLFWFWRQATPGKMNIGARVVDAETGRPMTPGQAVGRYLAYFVSAIPLCLGFVWVAFDRRKQGWHDKLAGTVVVRPKQRKSESVLFVKGRY</sequence>
<comment type="subcellular location">
    <subcellularLocation>
        <location evidence="1">Cell membrane</location>
        <topology evidence="1">Multi-pass membrane protein</topology>
    </subcellularLocation>
</comment>
<keyword evidence="4 6" id="KW-1133">Transmembrane helix</keyword>
<dbReference type="PANTHER" id="PTHR36115">
    <property type="entry name" value="PROLINE-RICH ANTIGEN HOMOLOG-RELATED"/>
    <property type="match status" value="1"/>
</dbReference>
<keyword evidence="9" id="KW-1185">Reference proteome</keyword>
<evidence type="ECO:0000256" key="2">
    <source>
        <dbReference type="ARBA" id="ARBA00022475"/>
    </source>
</evidence>
<feature type="transmembrane region" description="Helical" evidence="6">
    <location>
        <begin position="116"/>
        <end position="135"/>
    </location>
</feature>